<evidence type="ECO:0000313" key="1">
    <source>
        <dbReference type="EMBL" id="KAI8422034.1"/>
    </source>
</evidence>
<dbReference type="EMBL" id="CM046116">
    <property type="protein sequence ID" value="KAI8422034.1"/>
    <property type="molecule type" value="Genomic_DNA"/>
</dbReference>
<keyword evidence="2" id="KW-1185">Reference proteome</keyword>
<sequence>MIVLVTHGCALVGARPCAARASPICRRWPTFTSKRIHQIAPLMQHGFNKNFNLACQEWKRTLVGTVHNIGMLVSLPILGYISDR</sequence>
<dbReference type="Proteomes" id="UP001064048">
    <property type="component" value="Chromosome 16"/>
</dbReference>
<gene>
    <name evidence="1" type="ORF">MSG28_009933</name>
</gene>
<reference evidence="1 2" key="1">
    <citation type="journal article" date="2022" name="Genome Biol. Evol.">
        <title>The Spruce Budworm Genome: Reconstructing the Evolutionary History of Antifreeze Proteins.</title>
        <authorList>
            <person name="Beliveau C."/>
            <person name="Gagne P."/>
            <person name="Picq S."/>
            <person name="Vernygora O."/>
            <person name="Keeling C.I."/>
            <person name="Pinkney K."/>
            <person name="Doucet D."/>
            <person name="Wen F."/>
            <person name="Johnston J.S."/>
            <person name="Maaroufi H."/>
            <person name="Boyle B."/>
            <person name="Laroche J."/>
            <person name="Dewar K."/>
            <person name="Juretic N."/>
            <person name="Blackburn G."/>
            <person name="Nisole A."/>
            <person name="Brunet B."/>
            <person name="Brandao M."/>
            <person name="Lumley L."/>
            <person name="Duan J."/>
            <person name="Quan G."/>
            <person name="Lucarotti C.J."/>
            <person name="Roe A.D."/>
            <person name="Sperling F.A.H."/>
            <person name="Levesque R.C."/>
            <person name="Cusson M."/>
        </authorList>
    </citation>
    <scope>NUCLEOTIDE SEQUENCE [LARGE SCALE GENOMIC DNA]</scope>
    <source>
        <strain evidence="1">Glfc:IPQL:Cfum</strain>
    </source>
</reference>
<evidence type="ECO:0000313" key="2">
    <source>
        <dbReference type="Proteomes" id="UP001064048"/>
    </source>
</evidence>
<accession>A0ACC0JD60</accession>
<comment type="caution">
    <text evidence="1">The sequence shown here is derived from an EMBL/GenBank/DDBJ whole genome shotgun (WGS) entry which is preliminary data.</text>
</comment>
<proteinExistence type="predicted"/>
<protein>
    <submittedName>
        <fullName evidence="1">Uncharacterized protein</fullName>
    </submittedName>
</protein>
<name>A0ACC0JD60_CHOFU</name>
<organism evidence="1 2">
    <name type="scientific">Choristoneura fumiferana</name>
    <name type="common">Spruce budworm moth</name>
    <name type="synonym">Archips fumiferana</name>
    <dbReference type="NCBI Taxonomy" id="7141"/>
    <lineage>
        <taxon>Eukaryota</taxon>
        <taxon>Metazoa</taxon>
        <taxon>Ecdysozoa</taxon>
        <taxon>Arthropoda</taxon>
        <taxon>Hexapoda</taxon>
        <taxon>Insecta</taxon>
        <taxon>Pterygota</taxon>
        <taxon>Neoptera</taxon>
        <taxon>Endopterygota</taxon>
        <taxon>Lepidoptera</taxon>
        <taxon>Glossata</taxon>
        <taxon>Ditrysia</taxon>
        <taxon>Tortricoidea</taxon>
        <taxon>Tortricidae</taxon>
        <taxon>Tortricinae</taxon>
        <taxon>Choristoneura</taxon>
    </lineage>
</organism>